<reference evidence="3 4" key="1">
    <citation type="submission" date="2016-11" db="EMBL/GenBank/DDBJ databases">
        <authorList>
            <person name="Jaros S."/>
            <person name="Januszkiewicz K."/>
            <person name="Wedrychowicz H."/>
        </authorList>
    </citation>
    <scope>NUCLEOTIDE SEQUENCE [LARGE SCALE GENOMIC DNA]</scope>
    <source>
        <strain evidence="3 4">CECT 7868</strain>
    </source>
</reference>
<dbReference type="AlphaFoldDB" id="A0A1M5XUC3"/>
<sequence length="76" mass="9370">MEFEIYLPCEPDWVCGPLLFFFGVLFSVGIIAFIWMIYKEYRRIQRKQKILKRRRQHYTTRKKSQSAQDKKTNKHK</sequence>
<keyword evidence="4" id="KW-1185">Reference proteome</keyword>
<keyword evidence="2" id="KW-0812">Transmembrane</keyword>
<accession>A0A1M5XUC3</accession>
<keyword evidence="2" id="KW-0472">Membrane</keyword>
<name>A0A1M5XUC3_9VIBR</name>
<evidence type="ECO:0000256" key="1">
    <source>
        <dbReference type="SAM" id="MobiDB-lite"/>
    </source>
</evidence>
<feature type="compositionally biased region" description="Basic residues" evidence="1">
    <location>
        <begin position="52"/>
        <end position="64"/>
    </location>
</feature>
<dbReference type="EMBL" id="FQXZ01000013">
    <property type="protein sequence ID" value="SHI03339.1"/>
    <property type="molecule type" value="Genomic_DNA"/>
</dbReference>
<keyword evidence="2" id="KW-1133">Transmembrane helix</keyword>
<feature type="region of interest" description="Disordered" evidence="1">
    <location>
        <begin position="52"/>
        <end position="76"/>
    </location>
</feature>
<proteinExistence type="predicted"/>
<organism evidence="3 4">
    <name type="scientific">Vibrio aerogenes CECT 7868</name>
    <dbReference type="NCBI Taxonomy" id="1216006"/>
    <lineage>
        <taxon>Bacteria</taxon>
        <taxon>Pseudomonadati</taxon>
        <taxon>Pseudomonadota</taxon>
        <taxon>Gammaproteobacteria</taxon>
        <taxon>Vibrionales</taxon>
        <taxon>Vibrionaceae</taxon>
        <taxon>Vibrio</taxon>
    </lineage>
</organism>
<protein>
    <submittedName>
        <fullName evidence="3">Uncharacterized protein</fullName>
    </submittedName>
</protein>
<gene>
    <name evidence="3" type="ORF">VA7868_01321</name>
</gene>
<dbReference type="Proteomes" id="UP000184608">
    <property type="component" value="Unassembled WGS sequence"/>
</dbReference>
<evidence type="ECO:0000313" key="3">
    <source>
        <dbReference type="EMBL" id="SHI03339.1"/>
    </source>
</evidence>
<evidence type="ECO:0000313" key="4">
    <source>
        <dbReference type="Proteomes" id="UP000184608"/>
    </source>
</evidence>
<evidence type="ECO:0000256" key="2">
    <source>
        <dbReference type="SAM" id="Phobius"/>
    </source>
</evidence>
<feature type="transmembrane region" description="Helical" evidence="2">
    <location>
        <begin position="18"/>
        <end position="38"/>
    </location>
</feature>